<evidence type="ECO:0000256" key="11">
    <source>
        <dbReference type="ARBA" id="ARBA00023033"/>
    </source>
</evidence>
<dbReference type="GO" id="GO:0005506">
    <property type="term" value="F:iron ion binding"/>
    <property type="evidence" value="ECO:0007669"/>
    <property type="project" value="InterPro"/>
</dbReference>
<evidence type="ECO:0000256" key="3">
    <source>
        <dbReference type="ARBA" id="ARBA00005179"/>
    </source>
</evidence>
<comment type="pathway">
    <text evidence="3">Secondary metabolite biosynthesis.</text>
</comment>
<dbReference type="SUPFAM" id="SSF48264">
    <property type="entry name" value="Cytochrome P450"/>
    <property type="match status" value="1"/>
</dbReference>
<dbReference type="GO" id="GO:0016705">
    <property type="term" value="F:oxidoreductase activity, acting on paired donors, with incorporation or reduction of molecular oxygen"/>
    <property type="evidence" value="ECO:0007669"/>
    <property type="project" value="InterPro"/>
</dbReference>
<proteinExistence type="inferred from homology"/>
<evidence type="ECO:0000256" key="5">
    <source>
        <dbReference type="ARBA" id="ARBA00022617"/>
    </source>
</evidence>
<keyword evidence="9 14" id="KW-0560">Oxidoreductase</keyword>
<dbReference type="Pfam" id="PF00067">
    <property type="entry name" value="p450"/>
    <property type="match status" value="2"/>
</dbReference>
<dbReference type="Gene3D" id="1.10.630.10">
    <property type="entry name" value="Cytochrome P450"/>
    <property type="match status" value="1"/>
</dbReference>
<dbReference type="PROSITE" id="PS00086">
    <property type="entry name" value="CYTOCHROME_P450"/>
    <property type="match status" value="1"/>
</dbReference>
<evidence type="ECO:0000256" key="10">
    <source>
        <dbReference type="ARBA" id="ARBA00023004"/>
    </source>
</evidence>
<evidence type="ECO:0000256" key="12">
    <source>
        <dbReference type="ARBA" id="ARBA00023136"/>
    </source>
</evidence>
<sequence length="480" mass="53876">MTPVPDYKVRKHFPPGPRQQPLVGNLKDIPSGGNEWDAYEALGKKCGIDVVYFNALGSHLVVLNKFEAARELLDKKGSIYSSRPRLVMINELWGWDWNLIMMPLGKAFQAYRKVVQQEFQPSVVAESHRIIIARETIAMLGRLMKTPDRLPEHLKQMAGATIMAITYGHHVTSADDEFVALAEAVREHAEKTPGSSIVDVIPLLKYLPSWFPGAQFQRDAEIMRRLSLDMRLAPYNAVKKLIDYGTAVPSIITRLIQSESPLEGVPAGEFAMNAAGVIYSGITVSALLNFALAMSLYPEVQERAQQDLDRVVGRDRLPTFEDRQELPYVSNLVKETLRWKAVSPLALLLTARCNSAMLHDESVYTSPHEFDPNRYNPTPKRPTGEPDPSRAAFGFGRRICPGRYFADDALFLAIACMLHVFKISDPSESRERAQVQWSSGLVRRVSPLVPSPFPYKIIPRFSGAQDLSRVSERCIMKATR</sequence>
<dbReference type="Proteomes" id="UP000292082">
    <property type="component" value="Unassembled WGS sequence"/>
</dbReference>
<organism evidence="15 16">
    <name type="scientific">Dichomitus squalens</name>
    <dbReference type="NCBI Taxonomy" id="114155"/>
    <lineage>
        <taxon>Eukaryota</taxon>
        <taxon>Fungi</taxon>
        <taxon>Dikarya</taxon>
        <taxon>Basidiomycota</taxon>
        <taxon>Agaricomycotina</taxon>
        <taxon>Agaricomycetes</taxon>
        <taxon>Polyporales</taxon>
        <taxon>Polyporaceae</taxon>
        <taxon>Dichomitus</taxon>
    </lineage>
</organism>
<evidence type="ECO:0000256" key="8">
    <source>
        <dbReference type="ARBA" id="ARBA00022989"/>
    </source>
</evidence>
<evidence type="ECO:0000256" key="14">
    <source>
        <dbReference type="RuleBase" id="RU000461"/>
    </source>
</evidence>
<keyword evidence="8" id="KW-1133">Transmembrane helix</keyword>
<feature type="binding site" description="axial binding residue" evidence="13">
    <location>
        <position position="400"/>
    </location>
    <ligand>
        <name>heme</name>
        <dbReference type="ChEBI" id="CHEBI:30413"/>
    </ligand>
    <ligandPart>
        <name>Fe</name>
        <dbReference type="ChEBI" id="CHEBI:18248"/>
    </ligandPart>
</feature>
<dbReference type="InterPro" id="IPR050364">
    <property type="entry name" value="Cytochrome_P450_fung"/>
</dbReference>
<dbReference type="InterPro" id="IPR036396">
    <property type="entry name" value="Cyt_P450_sf"/>
</dbReference>
<comment type="subcellular location">
    <subcellularLocation>
        <location evidence="2">Membrane</location>
        <topology evidence="2">Single-pass membrane protein</topology>
    </subcellularLocation>
</comment>
<evidence type="ECO:0000256" key="2">
    <source>
        <dbReference type="ARBA" id="ARBA00004167"/>
    </source>
</evidence>
<keyword evidence="6" id="KW-0812">Transmembrane</keyword>
<evidence type="ECO:0000256" key="1">
    <source>
        <dbReference type="ARBA" id="ARBA00001971"/>
    </source>
</evidence>
<evidence type="ECO:0000256" key="7">
    <source>
        <dbReference type="ARBA" id="ARBA00022723"/>
    </source>
</evidence>
<evidence type="ECO:0000256" key="4">
    <source>
        <dbReference type="ARBA" id="ARBA00010617"/>
    </source>
</evidence>
<dbReference type="PANTHER" id="PTHR46300">
    <property type="entry name" value="P450, PUTATIVE (EUROFUNG)-RELATED-RELATED"/>
    <property type="match status" value="1"/>
</dbReference>
<gene>
    <name evidence="15" type="ORF">BD310DRAFT_812048</name>
</gene>
<evidence type="ECO:0000256" key="6">
    <source>
        <dbReference type="ARBA" id="ARBA00022692"/>
    </source>
</evidence>
<evidence type="ECO:0000313" key="16">
    <source>
        <dbReference type="Proteomes" id="UP000292082"/>
    </source>
</evidence>
<evidence type="ECO:0000256" key="13">
    <source>
        <dbReference type="PIRSR" id="PIRSR602401-1"/>
    </source>
</evidence>
<dbReference type="GO" id="GO:0004497">
    <property type="term" value="F:monooxygenase activity"/>
    <property type="evidence" value="ECO:0007669"/>
    <property type="project" value="UniProtKB-KW"/>
</dbReference>
<evidence type="ECO:0000256" key="9">
    <source>
        <dbReference type="ARBA" id="ARBA00023002"/>
    </source>
</evidence>
<dbReference type="InterPro" id="IPR017972">
    <property type="entry name" value="Cyt_P450_CS"/>
</dbReference>
<dbReference type="InterPro" id="IPR001128">
    <property type="entry name" value="Cyt_P450"/>
</dbReference>
<evidence type="ECO:0000313" key="15">
    <source>
        <dbReference type="EMBL" id="TBU61797.1"/>
    </source>
</evidence>
<dbReference type="CDD" id="cd11065">
    <property type="entry name" value="CYP64-like"/>
    <property type="match status" value="1"/>
</dbReference>
<dbReference type="EMBL" id="ML145096">
    <property type="protein sequence ID" value="TBU61797.1"/>
    <property type="molecule type" value="Genomic_DNA"/>
</dbReference>
<comment type="similarity">
    <text evidence="4 14">Belongs to the cytochrome P450 family.</text>
</comment>
<reference evidence="15 16" key="1">
    <citation type="submission" date="2019-01" db="EMBL/GenBank/DDBJ databases">
        <title>Draft genome sequences of three monokaryotic isolates of the white-rot basidiomycete fungus Dichomitus squalens.</title>
        <authorList>
            <consortium name="DOE Joint Genome Institute"/>
            <person name="Lopez S.C."/>
            <person name="Andreopoulos B."/>
            <person name="Pangilinan J."/>
            <person name="Lipzen A."/>
            <person name="Riley R."/>
            <person name="Ahrendt S."/>
            <person name="Ng V."/>
            <person name="Barry K."/>
            <person name="Daum C."/>
            <person name="Grigoriev I.V."/>
            <person name="Hilden K.S."/>
            <person name="Makela M.R."/>
            <person name="de Vries R.P."/>
        </authorList>
    </citation>
    <scope>NUCLEOTIDE SEQUENCE [LARGE SCALE GENOMIC DNA]</scope>
    <source>
        <strain evidence="15 16">CBS 464.89</strain>
    </source>
</reference>
<dbReference type="GO" id="GO:0016020">
    <property type="term" value="C:membrane"/>
    <property type="evidence" value="ECO:0007669"/>
    <property type="project" value="UniProtKB-SubCell"/>
</dbReference>
<dbReference type="PRINTS" id="PR00463">
    <property type="entry name" value="EP450I"/>
</dbReference>
<keyword evidence="7 13" id="KW-0479">Metal-binding</keyword>
<dbReference type="InterPro" id="IPR002401">
    <property type="entry name" value="Cyt_P450_E_grp-I"/>
</dbReference>
<keyword evidence="5 13" id="KW-0349">Heme</keyword>
<keyword evidence="12" id="KW-0472">Membrane</keyword>
<accession>A0A4Q9Q3E3</accession>
<dbReference type="AlphaFoldDB" id="A0A4Q9Q3E3"/>
<keyword evidence="10 13" id="KW-0408">Iron</keyword>
<dbReference type="PRINTS" id="PR00385">
    <property type="entry name" value="P450"/>
</dbReference>
<keyword evidence="11 14" id="KW-0503">Monooxygenase</keyword>
<dbReference type="PANTHER" id="PTHR46300:SF7">
    <property type="entry name" value="P450, PUTATIVE (EUROFUNG)-RELATED"/>
    <property type="match status" value="1"/>
</dbReference>
<name>A0A4Q9Q3E3_9APHY</name>
<protein>
    <submittedName>
        <fullName evidence="15">Cytochrome P450</fullName>
    </submittedName>
</protein>
<keyword evidence="16" id="KW-1185">Reference proteome</keyword>
<dbReference type="GO" id="GO:0020037">
    <property type="term" value="F:heme binding"/>
    <property type="evidence" value="ECO:0007669"/>
    <property type="project" value="InterPro"/>
</dbReference>
<comment type="cofactor">
    <cofactor evidence="1 13">
        <name>heme</name>
        <dbReference type="ChEBI" id="CHEBI:30413"/>
    </cofactor>
</comment>